<feature type="transmembrane region" description="Helical" evidence="1">
    <location>
        <begin position="110"/>
        <end position="129"/>
    </location>
</feature>
<evidence type="ECO:0000256" key="1">
    <source>
        <dbReference type="SAM" id="Phobius"/>
    </source>
</evidence>
<feature type="transmembrane region" description="Helical" evidence="1">
    <location>
        <begin position="206"/>
        <end position="225"/>
    </location>
</feature>
<reference evidence="2" key="1">
    <citation type="submission" date="2023-06" db="EMBL/GenBank/DDBJ databases">
        <title>Uncultivated large filamentous bacteria from sulfidic sediments reveal new species and different genomic features in energy metabolism and defense.</title>
        <authorList>
            <person name="Fonseca A."/>
        </authorList>
    </citation>
    <scope>NUCLEOTIDE SEQUENCE</scope>
    <source>
        <strain evidence="2">HSG4</strain>
    </source>
</reference>
<dbReference type="Proteomes" id="UP001171945">
    <property type="component" value="Unassembled WGS sequence"/>
</dbReference>
<feature type="transmembrane region" description="Helical" evidence="1">
    <location>
        <begin position="12"/>
        <end position="28"/>
    </location>
</feature>
<accession>A0ABT7VQL2</accession>
<feature type="transmembrane region" description="Helical" evidence="1">
    <location>
        <begin position="340"/>
        <end position="358"/>
    </location>
</feature>
<dbReference type="EMBL" id="JAUCGM010000025">
    <property type="protein sequence ID" value="MDM8561944.1"/>
    <property type="molecule type" value="Genomic_DNA"/>
</dbReference>
<proteinExistence type="predicted"/>
<feature type="transmembrane region" description="Helical" evidence="1">
    <location>
        <begin position="80"/>
        <end position="98"/>
    </location>
</feature>
<sequence length="599" mass="68527">MKSLYLKITNALLLLVLTSVLGILLWGIDKGFDITDEGFAMLLYQYPQEYTFTGLTFHILGSKLFAWLEPGIITYRFLRLIFSIFVPMVFSWGFWVWLRKNNFVQNDSPVNFITLSIFLILGCLAYYASSSYIASYNAINGHLILIATGMLLFILSDEQIFPAKKLLLISVGIIIALQFFVKFSSAISFLIVFVPLLLVYFRRLMIIVYLVIGIMIGGLLYFLFFQDYSSWLSGSVESIKLASTTDTYNPIHLLSQYVSYFSRVSQHLILAFLPLFIGLFLSVRLLLAYQAHQLSKEHYILNILIGAAIFLYGFFIYQGYHLELFKGSRLHSIYWEKSAHIYFVVLFACLIVLLALLWNNIRGLFSIDKLNRLGVILLLIAIPFIGMVGTNNVSSTAFMPYLTAWFALIVIFVLYLNRCVKTPLISSILIITIAFIVLSKTIDGVIYSHYRLADIRINQTETVEGLKALEGIKVDSQTKQFFEKLNHIIKKKTDFKEGDPILAAYDMPGIVYALGGISPGRAWYLVEKKSFQKSNCEALSRSKLSNLDRTLLLVQWKMYQEFDICMKQNFKKWGISSMKKVGEIKSPYTHQVVQIFILT</sequence>
<keyword evidence="1" id="KW-1133">Transmembrane helix</keyword>
<feature type="transmembrane region" description="Helical" evidence="1">
    <location>
        <begin position="167"/>
        <end position="199"/>
    </location>
</feature>
<name>A0ABT7VQL2_9GAMM</name>
<feature type="transmembrane region" description="Helical" evidence="1">
    <location>
        <begin position="136"/>
        <end position="155"/>
    </location>
</feature>
<gene>
    <name evidence="2" type="ORF">QUF54_01155</name>
</gene>
<feature type="transmembrane region" description="Helical" evidence="1">
    <location>
        <begin position="299"/>
        <end position="320"/>
    </location>
</feature>
<evidence type="ECO:0008006" key="4">
    <source>
        <dbReference type="Google" id="ProtNLM"/>
    </source>
</evidence>
<feature type="transmembrane region" description="Helical" evidence="1">
    <location>
        <begin position="396"/>
        <end position="416"/>
    </location>
</feature>
<protein>
    <recommendedName>
        <fullName evidence="4">Glycosyltransferase RgtA/B/C/D-like domain-containing protein</fullName>
    </recommendedName>
</protein>
<keyword evidence="3" id="KW-1185">Reference proteome</keyword>
<feature type="transmembrane region" description="Helical" evidence="1">
    <location>
        <begin position="370"/>
        <end position="390"/>
    </location>
</feature>
<feature type="transmembrane region" description="Helical" evidence="1">
    <location>
        <begin position="268"/>
        <end position="287"/>
    </location>
</feature>
<evidence type="ECO:0000313" key="3">
    <source>
        <dbReference type="Proteomes" id="UP001171945"/>
    </source>
</evidence>
<evidence type="ECO:0000313" key="2">
    <source>
        <dbReference type="EMBL" id="MDM8561944.1"/>
    </source>
</evidence>
<feature type="transmembrane region" description="Helical" evidence="1">
    <location>
        <begin position="48"/>
        <end position="68"/>
    </location>
</feature>
<feature type="transmembrane region" description="Helical" evidence="1">
    <location>
        <begin position="428"/>
        <end position="450"/>
    </location>
</feature>
<comment type="caution">
    <text evidence="2">The sequence shown here is derived from an EMBL/GenBank/DDBJ whole genome shotgun (WGS) entry which is preliminary data.</text>
</comment>
<organism evidence="2 3">
    <name type="scientific">Candidatus Marithioploca araucensis</name>
    <dbReference type="NCBI Taxonomy" id="70273"/>
    <lineage>
        <taxon>Bacteria</taxon>
        <taxon>Pseudomonadati</taxon>
        <taxon>Pseudomonadota</taxon>
        <taxon>Gammaproteobacteria</taxon>
        <taxon>Thiotrichales</taxon>
        <taxon>Thiotrichaceae</taxon>
        <taxon>Candidatus Marithioploca</taxon>
    </lineage>
</organism>
<keyword evidence="1" id="KW-0812">Transmembrane</keyword>
<keyword evidence="1" id="KW-0472">Membrane</keyword>